<comment type="caution">
    <text evidence="3">The sequence shown here is derived from an EMBL/GenBank/DDBJ whole genome shotgun (WGS) entry which is preliminary data.</text>
</comment>
<reference evidence="3 4" key="1">
    <citation type="submission" date="2017-02" db="EMBL/GenBank/DDBJ databases">
        <title>Whole genome sequencing of Metallibacterium scheffleri DSM 24874 (T).</title>
        <authorList>
            <person name="Kumar S."/>
            <person name="Patil P."/>
            <person name="Patil P.B."/>
        </authorList>
    </citation>
    <scope>NUCLEOTIDE SEQUENCE [LARGE SCALE GENOMIC DNA]</scope>
    <source>
        <strain evidence="3 4">DSM 24874</strain>
    </source>
</reference>
<keyword evidence="1" id="KW-0732">Signal</keyword>
<dbReference type="EMBL" id="MWQO01000016">
    <property type="protein sequence ID" value="THD11140.1"/>
    <property type="molecule type" value="Genomic_DNA"/>
</dbReference>
<dbReference type="STRING" id="993689.GCA_002077135_01245"/>
<feature type="chain" id="PRO_5020431201" description="Bacterial virulence domain-containing protein" evidence="1">
    <location>
        <begin position="37"/>
        <end position="473"/>
    </location>
</feature>
<dbReference type="OrthoDB" id="641022at2"/>
<dbReference type="InterPro" id="IPR011225">
    <property type="entry name" value="IV_sec_VirJ"/>
</dbReference>
<evidence type="ECO:0000313" key="4">
    <source>
        <dbReference type="Proteomes" id="UP000307749"/>
    </source>
</evidence>
<dbReference type="InterPro" id="IPR010333">
    <property type="entry name" value="VirJ"/>
</dbReference>
<evidence type="ECO:0000259" key="2">
    <source>
        <dbReference type="Pfam" id="PF06057"/>
    </source>
</evidence>
<proteinExistence type="predicted"/>
<protein>
    <recommendedName>
        <fullName evidence="2">Bacterial virulence domain-containing protein</fullName>
    </recommendedName>
</protein>
<sequence>MKILSSPIMRKPRFALLLVALMLSIAGIATPPRVQAAQQPPIADATYGAHIINYGLFGPVRVYQPMGTPRRALIVFSRASGWGVNEARYATGLQQAGSLVIGVDLPRYLKTLEALKGKCSYPAGHVEELSHWMQKTLKLPVYLRPFIVGFDGGADFTYALGVQAPAGTFAGMATLGWDGRFTLRKPLCKGDAGNATVAQGKAFGFTPVKPLPLPWLAAGSPGAHEIGPPVAFGRAQRAPADGALLAAELDALVRKPTLSAGAFADKLDDLPLTEIAPVGKPDGRVVIMFSGDGGWAGLDKGVAKVLSMHGVRVVGLSSLEYFWHKKTPTETAQALARILAAYTARYPDARYTLMGYSFGAGVVPVVYNLLPAELKQHVDAEVLVSPDPEGWFDIHIGDWFGTTQHEFNVPLDPEIARTRIPVICLSGQSEGHKTYCDSLAERHMARLITLPGGHHYEGDYARLGQVILQALPK</sequence>
<dbReference type="Gene3D" id="3.40.50.1820">
    <property type="entry name" value="alpha/beta hydrolase"/>
    <property type="match status" value="1"/>
</dbReference>
<evidence type="ECO:0000256" key="1">
    <source>
        <dbReference type="SAM" id="SignalP"/>
    </source>
</evidence>
<accession>A0A4S3KQE6</accession>
<dbReference type="SUPFAM" id="SSF53474">
    <property type="entry name" value="alpha/beta-Hydrolases"/>
    <property type="match status" value="1"/>
</dbReference>
<dbReference type="Proteomes" id="UP000307749">
    <property type="component" value="Unassembled WGS sequence"/>
</dbReference>
<dbReference type="AlphaFoldDB" id="A0A4S3KQE6"/>
<name>A0A4S3KQE6_9GAMM</name>
<organism evidence="3 4">
    <name type="scientific">Metallibacterium scheffleri</name>
    <dbReference type="NCBI Taxonomy" id="993689"/>
    <lineage>
        <taxon>Bacteria</taxon>
        <taxon>Pseudomonadati</taxon>
        <taxon>Pseudomonadota</taxon>
        <taxon>Gammaproteobacteria</taxon>
        <taxon>Lysobacterales</taxon>
        <taxon>Rhodanobacteraceae</taxon>
        <taxon>Metallibacterium</taxon>
    </lineage>
</organism>
<dbReference type="InterPro" id="IPR029058">
    <property type="entry name" value="AB_hydrolase_fold"/>
</dbReference>
<gene>
    <name evidence="3" type="ORF">B1806_05345</name>
</gene>
<dbReference type="Pfam" id="PF06057">
    <property type="entry name" value="VirJ"/>
    <property type="match status" value="1"/>
</dbReference>
<dbReference type="PIRSF" id="PIRSF029063">
    <property type="entry name" value="IV_sec_VirJ"/>
    <property type="match status" value="1"/>
</dbReference>
<keyword evidence="4" id="KW-1185">Reference proteome</keyword>
<feature type="domain" description="Bacterial virulence" evidence="2">
    <location>
        <begin position="284"/>
        <end position="471"/>
    </location>
</feature>
<evidence type="ECO:0000313" key="3">
    <source>
        <dbReference type="EMBL" id="THD11140.1"/>
    </source>
</evidence>
<feature type="signal peptide" evidence="1">
    <location>
        <begin position="1"/>
        <end position="36"/>
    </location>
</feature>